<comment type="subcellular location">
    <subcellularLocation>
        <location evidence="9">Cytoplasm</location>
    </subcellularLocation>
</comment>
<dbReference type="NCBIfam" id="TIGR00589">
    <property type="entry name" value="ogt"/>
    <property type="match status" value="1"/>
</dbReference>
<evidence type="ECO:0000256" key="8">
    <source>
        <dbReference type="ARBA" id="ARBA00049348"/>
    </source>
</evidence>
<dbReference type="Pfam" id="PF01035">
    <property type="entry name" value="DNA_binding_1"/>
    <property type="match status" value="1"/>
</dbReference>
<dbReference type="InterPro" id="IPR001497">
    <property type="entry name" value="MethylDNA_cys_MeTrfase_AS"/>
</dbReference>
<feature type="domain" description="Methylguanine DNA methyltransferase ribonuclease-like" evidence="11">
    <location>
        <begin position="8"/>
        <end position="78"/>
    </location>
</feature>
<dbReference type="GO" id="GO:0006307">
    <property type="term" value="P:DNA alkylation repair"/>
    <property type="evidence" value="ECO:0007669"/>
    <property type="project" value="UniProtKB-UniRule"/>
</dbReference>
<dbReference type="InterPro" id="IPR036217">
    <property type="entry name" value="MethylDNA_cys_MeTrfase_DNAb"/>
</dbReference>
<keyword evidence="7 9" id="KW-0234">DNA repair</keyword>
<comment type="catalytic activity">
    <reaction evidence="1 9">
        <text>a 4-O-methyl-thymidine in DNA + L-cysteinyl-[protein] = a thymidine in DNA + S-methyl-L-cysteinyl-[protein]</text>
        <dbReference type="Rhea" id="RHEA:53428"/>
        <dbReference type="Rhea" id="RHEA-COMP:10131"/>
        <dbReference type="Rhea" id="RHEA-COMP:10132"/>
        <dbReference type="Rhea" id="RHEA-COMP:13555"/>
        <dbReference type="Rhea" id="RHEA-COMP:13556"/>
        <dbReference type="ChEBI" id="CHEBI:29950"/>
        <dbReference type="ChEBI" id="CHEBI:82612"/>
        <dbReference type="ChEBI" id="CHEBI:137386"/>
        <dbReference type="ChEBI" id="CHEBI:137387"/>
        <dbReference type="EC" id="2.1.1.63"/>
    </reaction>
</comment>
<accession>A0A1X6WT52</accession>
<comment type="miscellaneous">
    <text evidence="9">This enzyme catalyzes only one turnover and therefore is not strictly catalytic. According to one definition, an enzyme is a biocatalyst that acts repeatedly and over many reaction cycles.</text>
</comment>
<dbReference type="PANTHER" id="PTHR10815:SF5">
    <property type="entry name" value="METHYLATED-DNA--PROTEIN-CYSTEINE METHYLTRANSFERASE"/>
    <property type="match status" value="1"/>
</dbReference>
<proteinExistence type="inferred from homology"/>
<keyword evidence="13" id="KW-1185">Reference proteome</keyword>
<protein>
    <recommendedName>
        <fullName evidence="9">Methylated-DNA--protein-cysteine methyltransferase</fullName>
        <ecNumber evidence="9">2.1.1.63</ecNumber>
    </recommendedName>
    <alternativeName>
        <fullName evidence="9">6-O-methylguanine-DNA methyltransferase</fullName>
        <shortName evidence="9">MGMT</shortName>
    </alternativeName>
    <alternativeName>
        <fullName evidence="9">O-6-methylguanine-DNA-alkyltransferase</fullName>
    </alternativeName>
</protein>
<dbReference type="InterPro" id="IPR014048">
    <property type="entry name" value="MethylDNA_cys_MeTrfase_DNA-bd"/>
</dbReference>
<evidence type="ECO:0000256" key="3">
    <source>
        <dbReference type="ARBA" id="ARBA00022490"/>
    </source>
</evidence>
<feature type="domain" description="Methylated-DNA-[protein]-cysteine S-methyltransferase DNA binding" evidence="10">
    <location>
        <begin position="82"/>
        <end position="162"/>
    </location>
</feature>
<dbReference type="GO" id="GO:0005737">
    <property type="term" value="C:cytoplasm"/>
    <property type="evidence" value="ECO:0007669"/>
    <property type="project" value="UniProtKB-SubCell"/>
</dbReference>
<dbReference type="Proteomes" id="UP000195981">
    <property type="component" value="Unassembled WGS sequence"/>
</dbReference>
<dbReference type="AlphaFoldDB" id="A0A1X6WT52"/>
<dbReference type="InterPro" id="IPR008332">
    <property type="entry name" value="MethylG_MeTrfase_N"/>
</dbReference>
<dbReference type="HAMAP" id="MF_00772">
    <property type="entry name" value="OGT"/>
    <property type="match status" value="1"/>
</dbReference>
<keyword evidence="6 9" id="KW-0227">DNA damage</keyword>
<evidence type="ECO:0000259" key="10">
    <source>
        <dbReference type="Pfam" id="PF01035"/>
    </source>
</evidence>
<evidence type="ECO:0000256" key="9">
    <source>
        <dbReference type="HAMAP-Rule" id="MF_00772"/>
    </source>
</evidence>
<evidence type="ECO:0000259" key="11">
    <source>
        <dbReference type="Pfam" id="PF02870"/>
    </source>
</evidence>
<name>A0A1X6WT52_9MICO</name>
<keyword evidence="5 9" id="KW-0808">Transferase</keyword>
<organism evidence="12 13">
    <name type="scientific">Brachybacterium nesterenkovii</name>
    <dbReference type="NCBI Taxonomy" id="47847"/>
    <lineage>
        <taxon>Bacteria</taxon>
        <taxon>Bacillati</taxon>
        <taxon>Actinomycetota</taxon>
        <taxon>Actinomycetes</taxon>
        <taxon>Micrococcales</taxon>
        <taxon>Dermabacteraceae</taxon>
        <taxon>Brachybacterium</taxon>
    </lineage>
</organism>
<comment type="similarity">
    <text evidence="2 9">Belongs to the MGMT family.</text>
</comment>
<dbReference type="FunFam" id="1.10.10.10:FF:000214">
    <property type="entry name" value="Methylated-DNA--protein-cysteine methyltransferase"/>
    <property type="match status" value="1"/>
</dbReference>
<feature type="active site" description="Nucleophile; methyl group acceptor" evidence="9">
    <location>
        <position position="133"/>
    </location>
</feature>
<dbReference type="GO" id="GO:0003908">
    <property type="term" value="F:methylated-DNA-[protein]-cysteine S-methyltransferase activity"/>
    <property type="evidence" value="ECO:0007669"/>
    <property type="project" value="UniProtKB-UniRule"/>
</dbReference>
<dbReference type="EMBL" id="FWFG01000011">
    <property type="protein sequence ID" value="SLM88094.1"/>
    <property type="molecule type" value="Genomic_DNA"/>
</dbReference>
<keyword evidence="4 9" id="KW-0489">Methyltransferase</keyword>
<evidence type="ECO:0000256" key="1">
    <source>
        <dbReference type="ARBA" id="ARBA00001286"/>
    </source>
</evidence>
<reference evidence="12 13" key="1">
    <citation type="submission" date="2017-02" db="EMBL/GenBank/DDBJ databases">
        <authorList>
            <person name="Peterson S.W."/>
        </authorList>
    </citation>
    <scope>NUCLEOTIDE SEQUENCE [LARGE SCALE GENOMIC DNA]</scope>
    <source>
        <strain evidence="12 13">CIP104813</strain>
    </source>
</reference>
<dbReference type="InterPro" id="IPR023546">
    <property type="entry name" value="MGMT"/>
</dbReference>
<dbReference type="PROSITE" id="PS00374">
    <property type="entry name" value="MGMT"/>
    <property type="match status" value="1"/>
</dbReference>
<dbReference type="CDD" id="cd06445">
    <property type="entry name" value="ATase"/>
    <property type="match status" value="1"/>
</dbReference>
<comment type="catalytic activity">
    <reaction evidence="8 9">
        <text>a 6-O-methyl-2'-deoxyguanosine in DNA + L-cysteinyl-[protein] = S-methyl-L-cysteinyl-[protein] + a 2'-deoxyguanosine in DNA</text>
        <dbReference type="Rhea" id="RHEA:24000"/>
        <dbReference type="Rhea" id="RHEA-COMP:10131"/>
        <dbReference type="Rhea" id="RHEA-COMP:10132"/>
        <dbReference type="Rhea" id="RHEA-COMP:11367"/>
        <dbReference type="Rhea" id="RHEA-COMP:11368"/>
        <dbReference type="ChEBI" id="CHEBI:29950"/>
        <dbReference type="ChEBI" id="CHEBI:82612"/>
        <dbReference type="ChEBI" id="CHEBI:85445"/>
        <dbReference type="ChEBI" id="CHEBI:85448"/>
        <dbReference type="EC" id="2.1.1.63"/>
    </reaction>
</comment>
<dbReference type="RefSeq" id="WP_087101844.1">
    <property type="nucleotide sequence ID" value="NZ_FWFG01000011.1"/>
</dbReference>
<dbReference type="Pfam" id="PF02870">
    <property type="entry name" value="Methyltransf_1N"/>
    <property type="match status" value="1"/>
</dbReference>
<dbReference type="PANTHER" id="PTHR10815">
    <property type="entry name" value="METHYLATED-DNA--PROTEIN-CYSTEINE METHYLTRANSFERASE"/>
    <property type="match status" value="1"/>
</dbReference>
<gene>
    <name evidence="12" type="ORF">FM110_01065</name>
</gene>
<evidence type="ECO:0000256" key="2">
    <source>
        <dbReference type="ARBA" id="ARBA00008711"/>
    </source>
</evidence>
<dbReference type="GO" id="GO:0032259">
    <property type="term" value="P:methylation"/>
    <property type="evidence" value="ECO:0007669"/>
    <property type="project" value="UniProtKB-KW"/>
</dbReference>
<dbReference type="EC" id="2.1.1.63" evidence="9"/>
<dbReference type="Gene3D" id="1.10.10.10">
    <property type="entry name" value="Winged helix-like DNA-binding domain superfamily/Winged helix DNA-binding domain"/>
    <property type="match status" value="1"/>
</dbReference>
<evidence type="ECO:0000256" key="6">
    <source>
        <dbReference type="ARBA" id="ARBA00022763"/>
    </source>
</evidence>
<keyword evidence="3 9" id="KW-0963">Cytoplasm</keyword>
<evidence type="ECO:0000256" key="5">
    <source>
        <dbReference type="ARBA" id="ARBA00022679"/>
    </source>
</evidence>
<evidence type="ECO:0000256" key="4">
    <source>
        <dbReference type="ARBA" id="ARBA00022603"/>
    </source>
</evidence>
<evidence type="ECO:0000256" key="7">
    <source>
        <dbReference type="ARBA" id="ARBA00023204"/>
    </source>
</evidence>
<dbReference type="InterPro" id="IPR036631">
    <property type="entry name" value="MGMT_N_sf"/>
</dbReference>
<dbReference type="InterPro" id="IPR036388">
    <property type="entry name" value="WH-like_DNA-bd_sf"/>
</dbReference>
<dbReference type="OrthoDB" id="9802228at2"/>
<sequence>MTDAAPRHRTIRTPLGEYTIAAEGAAITGIWRRDQAHFPGPDRLGTAAADNALLDEAAAQLLAYIAGEREEFDLPLSPRGTDFQRRVWSLLAEIPRGYTTTYGQIARVLDAPRASQAVGGAVGSNPISIAIPCHRVLSSTGAITGYAGGVETKRALLTLEGVELP</sequence>
<evidence type="ECO:0000313" key="13">
    <source>
        <dbReference type="Proteomes" id="UP000195981"/>
    </source>
</evidence>
<dbReference type="SUPFAM" id="SSF53155">
    <property type="entry name" value="Methylated DNA-protein cysteine methyltransferase domain"/>
    <property type="match status" value="1"/>
</dbReference>
<dbReference type="Gene3D" id="3.30.160.70">
    <property type="entry name" value="Methylated DNA-protein cysteine methyltransferase domain"/>
    <property type="match status" value="1"/>
</dbReference>
<comment type="function">
    <text evidence="9">Involved in the cellular defense against the biological effects of O6-methylguanine (O6-MeG) and O4-methylthymine (O4-MeT) in DNA. Repairs the methylated nucleobase in DNA by stoichiometrically transferring the methyl group to a cysteine residue in the enzyme. This is a suicide reaction: the enzyme is irreversibly inactivated.</text>
</comment>
<dbReference type="SUPFAM" id="SSF46767">
    <property type="entry name" value="Methylated DNA-protein cysteine methyltransferase, C-terminal domain"/>
    <property type="match status" value="1"/>
</dbReference>
<evidence type="ECO:0000313" key="12">
    <source>
        <dbReference type="EMBL" id="SLM88094.1"/>
    </source>
</evidence>